<dbReference type="InterPro" id="IPR011646">
    <property type="entry name" value="KAP_P-loop"/>
</dbReference>
<dbReference type="AlphaFoldDB" id="A0A2T9IXE4"/>
<evidence type="ECO:0000313" key="3">
    <source>
        <dbReference type="Proteomes" id="UP000244913"/>
    </source>
</evidence>
<dbReference type="Proteomes" id="UP000244913">
    <property type="component" value="Unassembled WGS sequence"/>
</dbReference>
<comment type="caution">
    <text evidence="2">The sequence shown here is derived from an EMBL/GenBank/DDBJ whole genome shotgun (WGS) entry which is preliminary data.</text>
</comment>
<feature type="domain" description="KAP NTPase" evidence="1">
    <location>
        <begin position="6"/>
        <end position="52"/>
    </location>
</feature>
<evidence type="ECO:0000313" key="2">
    <source>
        <dbReference type="EMBL" id="PVM71696.1"/>
    </source>
</evidence>
<evidence type="ECO:0000259" key="1">
    <source>
        <dbReference type="Pfam" id="PF07693"/>
    </source>
</evidence>
<proteinExistence type="predicted"/>
<dbReference type="Pfam" id="PF07693">
    <property type="entry name" value="KAP_NTPase"/>
    <property type="match status" value="1"/>
</dbReference>
<gene>
    <name evidence="2" type="ORF">DDF65_23640</name>
</gene>
<reference evidence="2 3" key="1">
    <citation type="submission" date="2018-04" db="EMBL/GenBank/DDBJ databases">
        <title>The genome sequence of Caulobacter sp. 736.</title>
        <authorList>
            <person name="Gao J."/>
            <person name="Sun J."/>
        </authorList>
    </citation>
    <scope>NUCLEOTIDE SEQUENCE [LARGE SCALE GENOMIC DNA]</scope>
    <source>
        <strain evidence="2 3">736</strain>
    </source>
</reference>
<keyword evidence="3" id="KW-1185">Reference proteome</keyword>
<dbReference type="EMBL" id="QDKP01000065">
    <property type="protein sequence ID" value="PVM71696.1"/>
    <property type="molecule type" value="Genomic_DNA"/>
</dbReference>
<protein>
    <recommendedName>
        <fullName evidence="1">KAP NTPase domain-containing protein</fullName>
    </recommendedName>
</protein>
<organism evidence="2 3">
    <name type="scientific">Caulobacter radicis</name>
    <dbReference type="NCBI Taxonomy" id="2172650"/>
    <lineage>
        <taxon>Bacteria</taxon>
        <taxon>Pseudomonadati</taxon>
        <taxon>Pseudomonadota</taxon>
        <taxon>Alphaproteobacteria</taxon>
        <taxon>Caulobacterales</taxon>
        <taxon>Caulobacteraceae</taxon>
        <taxon>Caulobacter</taxon>
    </lineage>
</organism>
<accession>A0A2T9IXE4</accession>
<sequence length="70" mass="7774">MREYGSVVIGIDELDKLKSSKEAEQFLNGVKSVFNIPGCYFLISVSEHALATFERRGLGFRDAFDSGDPD</sequence>
<name>A0A2T9IXE4_9CAUL</name>